<dbReference type="AlphaFoldDB" id="A0AAW0FJP4"/>
<reference evidence="2 3" key="1">
    <citation type="submission" date="2022-09" db="EMBL/GenBank/DDBJ databases">
        <authorList>
            <person name="Palmer J.M."/>
        </authorList>
    </citation>
    <scope>NUCLEOTIDE SEQUENCE [LARGE SCALE GENOMIC DNA]</scope>
    <source>
        <strain evidence="2 3">DSM 7382</strain>
    </source>
</reference>
<dbReference type="InterPro" id="IPR002925">
    <property type="entry name" value="Dienelactn_hydro"/>
</dbReference>
<evidence type="ECO:0000259" key="1">
    <source>
        <dbReference type="Pfam" id="PF01738"/>
    </source>
</evidence>
<dbReference type="PANTHER" id="PTHR17630:SF44">
    <property type="entry name" value="PROTEIN AIM2"/>
    <property type="match status" value="1"/>
</dbReference>
<evidence type="ECO:0000313" key="3">
    <source>
        <dbReference type="Proteomes" id="UP001385951"/>
    </source>
</evidence>
<accession>A0AAW0FJP4</accession>
<dbReference type="SUPFAM" id="SSF53474">
    <property type="entry name" value="alpha/beta-Hydrolases"/>
    <property type="match status" value="1"/>
</dbReference>
<dbReference type="PANTHER" id="PTHR17630">
    <property type="entry name" value="DIENELACTONE HYDROLASE"/>
    <property type="match status" value="1"/>
</dbReference>
<dbReference type="Gene3D" id="3.40.50.1820">
    <property type="entry name" value="alpha/beta hydrolase"/>
    <property type="match status" value="1"/>
</dbReference>
<dbReference type="Proteomes" id="UP001385951">
    <property type="component" value="Unassembled WGS sequence"/>
</dbReference>
<organism evidence="2 3">
    <name type="scientific">Cerrena zonata</name>
    <dbReference type="NCBI Taxonomy" id="2478898"/>
    <lineage>
        <taxon>Eukaryota</taxon>
        <taxon>Fungi</taxon>
        <taxon>Dikarya</taxon>
        <taxon>Basidiomycota</taxon>
        <taxon>Agaricomycotina</taxon>
        <taxon>Agaricomycetes</taxon>
        <taxon>Polyporales</taxon>
        <taxon>Cerrenaceae</taxon>
        <taxon>Cerrena</taxon>
    </lineage>
</organism>
<dbReference type="EMBL" id="JASBNA010000056">
    <property type="protein sequence ID" value="KAK7679769.1"/>
    <property type="molecule type" value="Genomic_DNA"/>
</dbReference>
<comment type="caution">
    <text evidence="2">The sequence shown here is derived from an EMBL/GenBank/DDBJ whole genome shotgun (WGS) entry which is preliminary data.</text>
</comment>
<dbReference type="InterPro" id="IPR029058">
    <property type="entry name" value="AB_hydrolase_fold"/>
</dbReference>
<name>A0AAW0FJP4_9APHY</name>
<dbReference type="GO" id="GO:0016787">
    <property type="term" value="F:hydrolase activity"/>
    <property type="evidence" value="ECO:0007669"/>
    <property type="project" value="InterPro"/>
</dbReference>
<gene>
    <name evidence="2" type="ORF">QCA50_017272</name>
</gene>
<protein>
    <recommendedName>
        <fullName evidence="1">Dienelactone hydrolase domain-containing protein</fullName>
    </recommendedName>
</protein>
<sequence length="241" mass="26746">MASKNPGACCVHASLHEGEPKGQHQIVAGVDTYVTGVENGNDNIIVILSDIYGYKFKNNKLIADEFARLGKYKVLLPDLAEGGEPPASLEFIPAWFEKHPNETTTRIVKEYLTTLYKEATPKFLGGIGYCYGAKFAIEQASKDGHFDAIAIAHPSQVSIDQVKALTKPILISAAETDPIFTRELRWETEETLTEIKVRYQMDLFQGVSHGYAVGGDITNPSVKYAKEKTLTDQLAWFSRFK</sequence>
<evidence type="ECO:0000313" key="2">
    <source>
        <dbReference type="EMBL" id="KAK7679769.1"/>
    </source>
</evidence>
<proteinExistence type="predicted"/>
<keyword evidence="3" id="KW-1185">Reference proteome</keyword>
<feature type="domain" description="Dienelactone hydrolase" evidence="1">
    <location>
        <begin position="31"/>
        <end position="239"/>
    </location>
</feature>
<dbReference type="Pfam" id="PF01738">
    <property type="entry name" value="DLH"/>
    <property type="match status" value="1"/>
</dbReference>